<dbReference type="EnsemblMetazoa" id="GPPI017661-RA">
    <property type="protein sequence ID" value="GPPI017661-PA"/>
    <property type="gene ID" value="GPPI017661"/>
</dbReference>
<accession>A0A1B0B3J7</accession>
<evidence type="ECO:0000313" key="1">
    <source>
        <dbReference type="EnsemblMetazoa" id="GPPI017661-PA"/>
    </source>
</evidence>
<organism evidence="1 2">
    <name type="scientific">Glossina palpalis gambiensis</name>
    <dbReference type="NCBI Taxonomy" id="67801"/>
    <lineage>
        <taxon>Eukaryota</taxon>
        <taxon>Metazoa</taxon>
        <taxon>Ecdysozoa</taxon>
        <taxon>Arthropoda</taxon>
        <taxon>Hexapoda</taxon>
        <taxon>Insecta</taxon>
        <taxon>Pterygota</taxon>
        <taxon>Neoptera</taxon>
        <taxon>Endopterygota</taxon>
        <taxon>Diptera</taxon>
        <taxon>Brachycera</taxon>
        <taxon>Muscomorpha</taxon>
        <taxon>Hippoboscoidea</taxon>
        <taxon>Glossinidae</taxon>
        <taxon>Glossina</taxon>
    </lineage>
</organism>
<keyword evidence="2" id="KW-1185">Reference proteome</keyword>
<dbReference type="AlphaFoldDB" id="A0A1B0B3J7"/>
<reference evidence="1" key="2">
    <citation type="submission" date="2020-05" db="UniProtKB">
        <authorList>
            <consortium name="EnsemblMetazoa"/>
        </authorList>
    </citation>
    <scope>IDENTIFICATION</scope>
    <source>
        <strain evidence="1">IAEA</strain>
    </source>
</reference>
<sequence>MLGFPTVAVGVVAEEGLQLAVSEFDGGRGGGALLNSKAFEPLKPPSRWPFKTLSIGGFGELEFCIPFTAIVLLLSNCNCSLEARNDERRCFAGATVATCCSPPSLVIDCVSAPQSSDVVSEISVPQPLLCDGYLGAINCKALGNEKTLKTACFSNIDAFCKTDARERSSFSTILEHESALEGEEVS</sequence>
<evidence type="ECO:0000313" key="2">
    <source>
        <dbReference type="Proteomes" id="UP000092460"/>
    </source>
</evidence>
<dbReference type="Proteomes" id="UP000092460">
    <property type="component" value="Unassembled WGS sequence"/>
</dbReference>
<protein>
    <submittedName>
        <fullName evidence="1">Uncharacterized protein</fullName>
    </submittedName>
</protein>
<reference evidence="2" key="1">
    <citation type="submission" date="2015-01" db="EMBL/GenBank/DDBJ databases">
        <authorList>
            <person name="Aksoy S."/>
            <person name="Warren W."/>
            <person name="Wilson R.K."/>
        </authorList>
    </citation>
    <scope>NUCLEOTIDE SEQUENCE [LARGE SCALE GENOMIC DNA]</scope>
    <source>
        <strain evidence="2">IAEA</strain>
    </source>
</reference>
<name>A0A1B0B3J7_9MUSC</name>
<dbReference type="EMBL" id="JXJN01007874">
    <property type="status" value="NOT_ANNOTATED_CDS"/>
    <property type="molecule type" value="Genomic_DNA"/>
</dbReference>
<dbReference type="VEuPathDB" id="VectorBase:GPPI017661"/>
<proteinExistence type="predicted"/>